<dbReference type="EMBL" id="VNHO01000004">
    <property type="protein sequence ID" value="TYP57804.1"/>
    <property type="molecule type" value="Genomic_DNA"/>
</dbReference>
<dbReference type="AlphaFoldDB" id="A0A5S5AZK8"/>
<proteinExistence type="predicted"/>
<evidence type="ECO:0008006" key="3">
    <source>
        <dbReference type="Google" id="ProtNLM"/>
    </source>
</evidence>
<dbReference type="RefSeq" id="WP_148866258.1">
    <property type="nucleotide sequence ID" value="NZ_VNHO01000004.1"/>
</dbReference>
<dbReference type="Proteomes" id="UP000322294">
    <property type="component" value="Unassembled WGS sequence"/>
</dbReference>
<gene>
    <name evidence="1" type="ORF">LZ11_00462</name>
</gene>
<dbReference type="OrthoDB" id="9795873at2"/>
<dbReference type="GO" id="GO:0005975">
    <property type="term" value="P:carbohydrate metabolic process"/>
    <property type="evidence" value="ECO:0007669"/>
    <property type="project" value="InterPro"/>
</dbReference>
<comment type="caution">
    <text evidence="1">The sequence shown here is derived from an EMBL/GenBank/DDBJ whole genome shotgun (WGS) entry which is preliminary data.</text>
</comment>
<keyword evidence="2" id="KW-1185">Reference proteome</keyword>
<accession>A0A5S5AZK8</accession>
<sequence>MYRHLLRMTDSTGIIQFSDKSRPLKSSGYTVDDNARALLVAINMEEKERERLSRIYAGFLEEAQEDSGIWNNLKLEDRFLPVLNSEDCIGRAFMAASFAAGSDLEDIKQASQRMLRKSLGKALNVQSPRAVAYVLLGLVSLINNLKIYSRLYPAAKKLAYRLVKSYDECHTSTWRWFEEKLTYCNALLPHSLFAFYAISGDRKVLEVARNTLRFLTDSLFKKGYLNIVGNRGWWQKESEMPLYDQQPVDAASIILACLQAFLSTGEREYALKAKVAYDWYWGKNINEIPLINRETQGCHDALTPDGVNQNQGAEALVSFLLAHQILKEIEGRKEMVSIPAV</sequence>
<organism evidence="1 2">
    <name type="scientific">Thermosediminibacter litoriperuensis</name>
    <dbReference type="NCBI Taxonomy" id="291989"/>
    <lineage>
        <taxon>Bacteria</taxon>
        <taxon>Bacillati</taxon>
        <taxon>Bacillota</taxon>
        <taxon>Clostridia</taxon>
        <taxon>Thermosediminibacterales</taxon>
        <taxon>Thermosediminibacteraceae</taxon>
        <taxon>Thermosediminibacter</taxon>
    </lineage>
</organism>
<reference evidence="1 2" key="1">
    <citation type="submission" date="2019-07" db="EMBL/GenBank/DDBJ databases">
        <title>Genomic Encyclopedia of Type Strains, Phase I: the one thousand microbial genomes (KMG-I) project.</title>
        <authorList>
            <person name="Kyrpides N."/>
        </authorList>
    </citation>
    <scope>NUCLEOTIDE SEQUENCE [LARGE SCALE GENOMIC DNA]</scope>
    <source>
        <strain evidence="1 2">DSM 16647</strain>
    </source>
</reference>
<dbReference type="InterPro" id="IPR008928">
    <property type="entry name" value="6-hairpin_glycosidase_sf"/>
</dbReference>
<evidence type="ECO:0000313" key="2">
    <source>
        <dbReference type="Proteomes" id="UP000322294"/>
    </source>
</evidence>
<protein>
    <recommendedName>
        <fullName evidence="3">Glycosyltransferase</fullName>
    </recommendedName>
</protein>
<dbReference type="SUPFAM" id="SSF48208">
    <property type="entry name" value="Six-hairpin glycosidases"/>
    <property type="match status" value="1"/>
</dbReference>
<name>A0A5S5AZK8_9FIRM</name>
<evidence type="ECO:0000313" key="1">
    <source>
        <dbReference type="EMBL" id="TYP57804.1"/>
    </source>
</evidence>